<dbReference type="RefSeq" id="WP_354440621.1">
    <property type="nucleotide sequence ID" value="NZ_JBEPSH010000001.1"/>
</dbReference>
<protein>
    <submittedName>
        <fullName evidence="3">Tripartite-type tricarboxylate transporter receptor subunit TctC</fullName>
    </submittedName>
</protein>
<name>A0ABV2Q2M3_9BURK</name>
<evidence type="ECO:0000313" key="4">
    <source>
        <dbReference type="Proteomes" id="UP001549320"/>
    </source>
</evidence>
<keyword evidence="3" id="KW-0675">Receptor</keyword>
<evidence type="ECO:0000256" key="1">
    <source>
        <dbReference type="ARBA" id="ARBA00006987"/>
    </source>
</evidence>
<dbReference type="Pfam" id="PF03401">
    <property type="entry name" value="TctC"/>
    <property type="match status" value="1"/>
</dbReference>
<organism evidence="3 4">
    <name type="scientific">Ottowia thiooxydans</name>
    <dbReference type="NCBI Taxonomy" id="219182"/>
    <lineage>
        <taxon>Bacteria</taxon>
        <taxon>Pseudomonadati</taxon>
        <taxon>Pseudomonadota</taxon>
        <taxon>Betaproteobacteria</taxon>
        <taxon>Burkholderiales</taxon>
        <taxon>Comamonadaceae</taxon>
        <taxon>Ottowia</taxon>
    </lineage>
</organism>
<evidence type="ECO:0000313" key="3">
    <source>
        <dbReference type="EMBL" id="MET4575275.1"/>
    </source>
</evidence>
<dbReference type="InterPro" id="IPR005064">
    <property type="entry name" value="BUG"/>
</dbReference>
<dbReference type="Gene3D" id="3.40.190.150">
    <property type="entry name" value="Bordetella uptake gene, domain 1"/>
    <property type="match status" value="1"/>
</dbReference>
<reference evidence="3 4" key="1">
    <citation type="submission" date="2024-06" db="EMBL/GenBank/DDBJ databases">
        <title>Sorghum-associated microbial communities from plants grown in Nebraska, USA.</title>
        <authorList>
            <person name="Schachtman D."/>
        </authorList>
    </citation>
    <scope>NUCLEOTIDE SEQUENCE [LARGE SCALE GENOMIC DNA]</scope>
    <source>
        <strain evidence="3 4">2709</strain>
    </source>
</reference>
<proteinExistence type="inferred from homology"/>
<dbReference type="Gene3D" id="3.40.190.10">
    <property type="entry name" value="Periplasmic binding protein-like II"/>
    <property type="match status" value="1"/>
</dbReference>
<gene>
    <name evidence="3" type="ORF">ABIE13_000372</name>
</gene>
<dbReference type="InterPro" id="IPR042100">
    <property type="entry name" value="Bug_dom1"/>
</dbReference>
<evidence type="ECO:0000256" key="2">
    <source>
        <dbReference type="SAM" id="SignalP"/>
    </source>
</evidence>
<dbReference type="CDD" id="cd07012">
    <property type="entry name" value="PBP2_Bug_TTT"/>
    <property type="match status" value="1"/>
</dbReference>
<dbReference type="EMBL" id="JBEPSH010000001">
    <property type="protein sequence ID" value="MET4575275.1"/>
    <property type="molecule type" value="Genomic_DNA"/>
</dbReference>
<dbReference type="PANTHER" id="PTHR42928">
    <property type="entry name" value="TRICARBOXYLATE-BINDING PROTEIN"/>
    <property type="match status" value="1"/>
</dbReference>
<feature type="chain" id="PRO_5046868736" evidence="2">
    <location>
        <begin position="25"/>
        <end position="321"/>
    </location>
</feature>
<dbReference type="PIRSF" id="PIRSF017082">
    <property type="entry name" value="YflP"/>
    <property type="match status" value="1"/>
</dbReference>
<feature type="signal peptide" evidence="2">
    <location>
        <begin position="1"/>
        <end position="24"/>
    </location>
</feature>
<keyword evidence="2" id="KW-0732">Signal</keyword>
<accession>A0ABV2Q2M3</accession>
<sequence length="321" mass="33701">MIRTFRQLATTGLLAFVAATTAHAQNYPTQPVRIIVPFGAGGVTDITARVFAEGLSRELGQPFVVENRAGAAGGIAGALVSKAKPDGYTLLVITNGMFAVNPLIYPSLAYDPKKDFTYVAMLANTPTILAVNPSSPYASLPELVKAAAAEKDKLSFSTAGEGSDNYQVLQLLQQATGTQFLAVPYKSGTESLTAVINRTADATAISAVSAVSFVDSKQIRPFAVTSAKRLANFPDIPTVKEALGKSVEGGSLSGLAVPAGTPAEVVKRLNAAIAKVAGSQLVQERIYSKGSEAVDPTQIAFEKRVRDEQAKWATMLKAVPK</sequence>
<dbReference type="PANTHER" id="PTHR42928:SF5">
    <property type="entry name" value="BLR1237 PROTEIN"/>
    <property type="match status" value="1"/>
</dbReference>
<keyword evidence="4" id="KW-1185">Reference proteome</keyword>
<dbReference type="SUPFAM" id="SSF53850">
    <property type="entry name" value="Periplasmic binding protein-like II"/>
    <property type="match status" value="1"/>
</dbReference>
<dbReference type="Proteomes" id="UP001549320">
    <property type="component" value="Unassembled WGS sequence"/>
</dbReference>
<comment type="similarity">
    <text evidence="1">Belongs to the UPF0065 (bug) family.</text>
</comment>
<comment type="caution">
    <text evidence="3">The sequence shown here is derived from an EMBL/GenBank/DDBJ whole genome shotgun (WGS) entry which is preliminary data.</text>
</comment>